<dbReference type="Pfam" id="PF02656">
    <property type="entry name" value="DUF202"/>
    <property type="match status" value="1"/>
</dbReference>
<accession>A0ABV3QGK2</accession>
<evidence type="ECO:0000256" key="4">
    <source>
        <dbReference type="ARBA" id="ARBA00023136"/>
    </source>
</evidence>
<gene>
    <name evidence="7" type="ORF">ABQJ54_14520</name>
</gene>
<keyword evidence="3 5" id="KW-1133">Transmembrane helix</keyword>
<dbReference type="EMBL" id="JBFOHK010000004">
    <property type="protein sequence ID" value="MEW9572968.1"/>
    <property type="molecule type" value="Genomic_DNA"/>
</dbReference>
<proteinExistence type="predicted"/>
<keyword evidence="4 5" id="KW-0472">Membrane</keyword>
<evidence type="ECO:0000313" key="7">
    <source>
        <dbReference type="EMBL" id="MEW9572968.1"/>
    </source>
</evidence>
<evidence type="ECO:0000256" key="5">
    <source>
        <dbReference type="SAM" id="Phobius"/>
    </source>
</evidence>
<feature type="transmembrane region" description="Helical" evidence="5">
    <location>
        <begin position="59"/>
        <end position="80"/>
    </location>
</feature>
<evidence type="ECO:0000313" key="8">
    <source>
        <dbReference type="Proteomes" id="UP001556220"/>
    </source>
</evidence>
<dbReference type="RefSeq" id="WP_367855030.1">
    <property type="nucleotide sequence ID" value="NZ_JBFOHK010000004.1"/>
</dbReference>
<dbReference type="InterPro" id="IPR003807">
    <property type="entry name" value="DUF202"/>
</dbReference>
<sequence length="126" mass="14046">MIPHFSDLSANERTYLAWIRTAVSLMGFGFLIERFDVFLVYTTRGAVLDSGLHLRASEWLGLGMILLGAVLILLATRSFYRNARLIRAETESAYHGAAVERVLTALLVALALFLVAYVGYQLTNLH</sequence>
<comment type="subcellular location">
    <subcellularLocation>
        <location evidence="1">Endomembrane system</location>
        <topology evidence="1">Multi-pass membrane protein</topology>
    </subcellularLocation>
</comment>
<name>A0ABV3QGK2_9GAMM</name>
<protein>
    <submittedName>
        <fullName evidence="7">YidH family protein</fullName>
    </submittedName>
</protein>
<comment type="caution">
    <text evidence="7">The sequence shown here is derived from an EMBL/GenBank/DDBJ whole genome shotgun (WGS) entry which is preliminary data.</text>
</comment>
<dbReference type="Proteomes" id="UP001556220">
    <property type="component" value="Unassembled WGS sequence"/>
</dbReference>
<organism evidence="7 8">
    <name type="scientific">Rhodanobacter lycopersici</name>
    <dbReference type="NCBI Taxonomy" id="3162487"/>
    <lineage>
        <taxon>Bacteria</taxon>
        <taxon>Pseudomonadati</taxon>
        <taxon>Pseudomonadota</taxon>
        <taxon>Gammaproteobacteria</taxon>
        <taxon>Lysobacterales</taxon>
        <taxon>Rhodanobacteraceae</taxon>
        <taxon>Rhodanobacter</taxon>
    </lineage>
</organism>
<feature type="domain" description="DUF202" evidence="6">
    <location>
        <begin position="9"/>
        <end position="84"/>
    </location>
</feature>
<evidence type="ECO:0000256" key="3">
    <source>
        <dbReference type="ARBA" id="ARBA00022989"/>
    </source>
</evidence>
<evidence type="ECO:0000256" key="1">
    <source>
        <dbReference type="ARBA" id="ARBA00004127"/>
    </source>
</evidence>
<evidence type="ECO:0000259" key="6">
    <source>
        <dbReference type="Pfam" id="PF02656"/>
    </source>
</evidence>
<keyword evidence="8" id="KW-1185">Reference proteome</keyword>
<feature type="transmembrane region" description="Helical" evidence="5">
    <location>
        <begin position="15"/>
        <end position="32"/>
    </location>
</feature>
<feature type="transmembrane region" description="Helical" evidence="5">
    <location>
        <begin position="101"/>
        <end position="120"/>
    </location>
</feature>
<keyword evidence="2 5" id="KW-0812">Transmembrane</keyword>
<reference evidence="7 8" key="1">
    <citation type="submission" date="2024-06" db="EMBL/GenBank/DDBJ databases">
        <authorList>
            <person name="Woo H."/>
        </authorList>
    </citation>
    <scope>NUCLEOTIDE SEQUENCE [LARGE SCALE GENOMIC DNA]</scope>
    <source>
        <strain evidence="7 8">Si-c</strain>
    </source>
</reference>
<evidence type="ECO:0000256" key="2">
    <source>
        <dbReference type="ARBA" id="ARBA00022692"/>
    </source>
</evidence>